<dbReference type="InterPro" id="IPR002347">
    <property type="entry name" value="SDR_fam"/>
</dbReference>
<dbReference type="GO" id="GO:0005789">
    <property type="term" value="C:endoplasmic reticulum membrane"/>
    <property type="evidence" value="ECO:0007669"/>
    <property type="project" value="UniProtKB-SubCell"/>
</dbReference>
<dbReference type="FunFam" id="3.40.50.720:FF:000456">
    <property type="entry name" value="3-ketodihydrosphingosine reductase tsc10"/>
    <property type="match status" value="1"/>
</dbReference>
<accession>A0A6A6D1A3</accession>
<sequence length="359" mass="38984">MALGLFWATTCLCILLFVLALDIMGVFSRKNHFDVDGRTVVITGGSQGMGRGLAKLLASKGANIVIVARNKQKLEEALKYISSAAKNPQAQRFHSISADVTKTEESERIISEVTAWNNGNAPDIVWANAGSAHPGLFVDTPPETIRSQMDINYFAAAYLAHATLKTWIKPSPNTTSNANPKLVKPRHFVMTSSTLSFFSIVGYGPYSSPKAAMRSLADTLRSEVNLYNGARRKDPINGPSADIKIHCVMPGTITSPGFQHEESLKHEATKILEKDDPKQTEDEVAKAAINGLEKGGFIITTQLLGHAMRASALGGSARNNWFVDTIFSWVVAIAWLFIGPDLEGKVFDYGKKHGLAAPK</sequence>
<name>A0A6A6D1A3_ZASCE</name>
<protein>
    <recommendedName>
        <fullName evidence="14">3-dehydrosphinganine reductase</fullName>
        <ecNumber evidence="14">1.1.1.102</ecNumber>
    </recommendedName>
</protein>
<dbReference type="SUPFAM" id="SSF51735">
    <property type="entry name" value="NAD(P)-binding Rossmann-fold domains"/>
    <property type="match status" value="1"/>
</dbReference>
<comment type="catalytic activity">
    <reaction evidence="16">
        <text>sphinganine + NADP(+) = 3-oxosphinganine + NADPH + H(+)</text>
        <dbReference type="Rhea" id="RHEA:22640"/>
        <dbReference type="ChEBI" id="CHEBI:15378"/>
        <dbReference type="ChEBI" id="CHEBI:57783"/>
        <dbReference type="ChEBI" id="CHEBI:57817"/>
        <dbReference type="ChEBI" id="CHEBI:58299"/>
        <dbReference type="ChEBI" id="CHEBI:58349"/>
        <dbReference type="EC" id="1.1.1.102"/>
    </reaction>
    <physiologicalReaction direction="right-to-left" evidence="16">
        <dbReference type="Rhea" id="RHEA:22642"/>
    </physiologicalReaction>
</comment>
<dbReference type="Gene3D" id="3.40.50.720">
    <property type="entry name" value="NAD(P)-binding Rossmann-like Domain"/>
    <property type="match status" value="1"/>
</dbReference>
<keyword evidence="9" id="KW-0746">Sphingolipid metabolism</keyword>
<keyword evidence="5 17" id="KW-0812">Transmembrane</keyword>
<dbReference type="EMBL" id="ML993580">
    <property type="protein sequence ID" value="KAF2172955.1"/>
    <property type="molecule type" value="Genomic_DNA"/>
</dbReference>
<evidence type="ECO:0000256" key="10">
    <source>
        <dbReference type="ARBA" id="ARBA00022989"/>
    </source>
</evidence>
<evidence type="ECO:0000256" key="11">
    <source>
        <dbReference type="ARBA" id="ARBA00023002"/>
    </source>
</evidence>
<evidence type="ECO:0000256" key="13">
    <source>
        <dbReference type="ARBA" id="ARBA00023136"/>
    </source>
</evidence>
<evidence type="ECO:0000256" key="16">
    <source>
        <dbReference type="ARBA" id="ARBA00048930"/>
    </source>
</evidence>
<gene>
    <name evidence="18" type="ORF">M409DRAFT_16906</name>
</gene>
<dbReference type="PANTHER" id="PTHR43550:SF3">
    <property type="entry name" value="3-KETODIHYDROSPHINGOSINE REDUCTASE"/>
    <property type="match status" value="1"/>
</dbReference>
<dbReference type="GO" id="GO:0006666">
    <property type="term" value="P:3-keto-sphinganine metabolic process"/>
    <property type="evidence" value="ECO:0007669"/>
    <property type="project" value="InterPro"/>
</dbReference>
<evidence type="ECO:0000256" key="4">
    <source>
        <dbReference type="ARBA" id="ARBA00006484"/>
    </source>
</evidence>
<dbReference type="GO" id="GO:0000166">
    <property type="term" value="F:nucleotide binding"/>
    <property type="evidence" value="ECO:0007669"/>
    <property type="project" value="UniProtKB-KW"/>
</dbReference>
<dbReference type="AlphaFoldDB" id="A0A6A6D1A3"/>
<proteinExistence type="inferred from homology"/>
<feature type="transmembrane region" description="Helical" evidence="17">
    <location>
        <begin position="6"/>
        <end position="28"/>
    </location>
</feature>
<comment type="pathway">
    <text evidence="2">Lipid metabolism; sphingolipid metabolism.</text>
</comment>
<keyword evidence="10 17" id="KW-1133">Transmembrane helix</keyword>
<keyword evidence="7" id="KW-0256">Endoplasmic reticulum</keyword>
<keyword evidence="8" id="KW-0521">NADP</keyword>
<evidence type="ECO:0000313" key="18">
    <source>
        <dbReference type="EMBL" id="KAF2172955.1"/>
    </source>
</evidence>
<dbReference type="Proteomes" id="UP000799537">
    <property type="component" value="Unassembled WGS sequence"/>
</dbReference>
<keyword evidence="11" id="KW-0560">Oxidoreductase</keyword>
<keyword evidence="6" id="KW-0547">Nucleotide-binding</keyword>
<evidence type="ECO:0000256" key="3">
    <source>
        <dbReference type="ARBA" id="ARBA00004991"/>
    </source>
</evidence>
<evidence type="ECO:0000256" key="15">
    <source>
        <dbReference type="ARBA" id="ARBA00044737"/>
    </source>
</evidence>
<dbReference type="RefSeq" id="XP_033673844.1">
    <property type="nucleotide sequence ID" value="XM_033803816.1"/>
</dbReference>
<evidence type="ECO:0000256" key="5">
    <source>
        <dbReference type="ARBA" id="ARBA00022692"/>
    </source>
</evidence>
<organism evidence="18 19">
    <name type="scientific">Zasmidium cellare ATCC 36951</name>
    <dbReference type="NCBI Taxonomy" id="1080233"/>
    <lineage>
        <taxon>Eukaryota</taxon>
        <taxon>Fungi</taxon>
        <taxon>Dikarya</taxon>
        <taxon>Ascomycota</taxon>
        <taxon>Pezizomycotina</taxon>
        <taxon>Dothideomycetes</taxon>
        <taxon>Dothideomycetidae</taxon>
        <taxon>Mycosphaerellales</taxon>
        <taxon>Mycosphaerellaceae</taxon>
        <taxon>Zasmidium</taxon>
    </lineage>
</organism>
<dbReference type="PRINTS" id="PR00081">
    <property type="entry name" value="GDHRDH"/>
</dbReference>
<reference evidence="18" key="1">
    <citation type="journal article" date="2020" name="Stud. Mycol.">
        <title>101 Dothideomycetes genomes: a test case for predicting lifestyles and emergence of pathogens.</title>
        <authorList>
            <person name="Haridas S."/>
            <person name="Albert R."/>
            <person name="Binder M."/>
            <person name="Bloem J."/>
            <person name="Labutti K."/>
            <person name="Salamov A."/>
            <person name="Andreopoulos B."/>
            <person name="Baker S."/>
            <person name="Barry K."/>
            <person name="Bills G."/>
            <person name="Bluhm B."/>
            <person name="Cannon C."/>
            <person name="Castanera R."/>
            <person name="Culley D."/>
            <person name="Daum C."/>
            <person name="Ezra D."/>
            <person name="Gonzalez J."/>
            <person name="Henrissat B."/>
            <person name="Kuo A."/>
            <person name="Liang C."/>
            <person name="Lipzen A."/>
            <person name="Lutzoni F."/>
            <person name="Magnuson J."/>
            <person name="Mondo S."/>
            <person name="Nolan M."/>
            <person name="Ohm R."/>
            <person name="Pangilinan J."/>
            <person name="Park H.-J."/>
            <person name="Ramirez L."/>
            <person name="Alfaro M."/>
            <person name="Sun H."/>
            <person name="Tritt A."/>
            <person name="Yoshinaga Y."/>
            <person name="Zwiers L.-H."/>
            <person name="Turgeon B."/>
            <person name="Goodwin S."/>
            <person name="Spatafora J."/>
            <person name="Crous P."/>
            <person name="Grigoriev I."/>
        </authorList>
    </citation>
    <scope>NUCLEOTIDE SEQUENCE</scope>
    <source>
        <strain evidence="18">ATCC 36951</strain>
    </source>
</reference>
<evidence type="ECO:0000256" key="6">
    <source>
        <dbReference type="ARBA" id="ARBA00022741"/>
    </source>
</evidence>
<keyword evidence="12" id="KW-0443">Lipid metabolism</keyword>
<dbReference type="GeneID" id="54557088"/>
<evidence type="ECO:0000256" key="1">
    <source>
        <dbReference type="ARBA" id="ARBA00004586"/>
    </source>
</evidence>
<evidence type="ECO:0000256" key="12">
    <source>
        <dbReference type="ARBA" id="ARBA00023098"/>
    </source>
</evidence>
<comment type="pathway">
    <text evidence="3">Sphingolipid metabolism.</text>
</comment>
<feature type="transmembrane region" description="Helical" evidence="17">
    <location>
        <begin position="321"/>
        <end position="338"/>
    </location>
</feature>
<dbReference type="PANTHER" id="PTHR43550">
    <property type="entry name" value="3-KETODIHYDROSPHINGOSINE REDUCTASE"/>
    <property type="match status" value="1"/>
</dbReference>
<dbReference type="EC" id="1.1.1.102" evidence="14"/>
<keyword evidence="13 17" id="KW-0472">Membrane</keyword>
<evidence type="ECO:0000256" key="8">
    <source>
        <dbReference type="ARBA" id="ARBA00022857"/>
    </source>
</evidence>
<dbReference type="InterPro" id="IPR036291">
    <property type="entry name" value="NAD(P)-bd_dom_sf"/>
</dbReference>
<dbReference type="GO" id="GO:0030148">
    <property type="term" value="P:sphingolipid biosynthetic process"/>
    <property type="evidence" value="ECO:0007669"/>
    <property type="project" value="InterPro"/>
</dbReference>
<keyword evidence="19" id="KW-1185">Reference proteome</keyword>
<comment type="subcellular location">
    <subcellularLocation>
        <location evidence="1">Endoplasmic reticulum membrane</location>
    </subcellularLocation>
</comment>
<dbReference type="GO" id="GO:0047560">
    <property type="term" value="F:3-dehydrosphinganine reductase activity"/>
    <property type="evidence" value="ECO:0007669"/>
    <property type="project" value="UniProtKB-EC"/>
</dbReference>
<dbReference type="InterPro" id="IPR045022">
    <property type="entry name" value="KDSR-like"/>
</dbReference>
<evidence type="ECO:0000256" key="7">
    <source>
        <dbReference type="ARBA" id="ARBA00022824"/>
    </source>
</evidence>
<dbReference type="CDD" id="cd08939">
    <property type="entry name" value="KDSR-like_SDR_c"/>
    <property type="match status" value="1"/>
</dbReference>
<evidence type="ECO:0000256" key="14">
    <source>
        <dbReference type="ARBA" id="ARBA00026112"/>
    </source>
</evidence>
<evidence type="ECO:0000256" key="2">
    <source>
        <dbReference type="ARBA" id="ARBA00004760"/>
    </source>
</evidence>
<dbReference type="Pfam" id="PF00106">
    <property type="entry name" value="adh_short"/>
    <property type="match status" value="1"/>
</dbReference>
<evidence type="ECO:0000256" key="9">
    <source>
        <dbReference type="ARBA" id="ARBA00022919"/>
    </source>
</evidence>
<evidence type="ECO:0000256" key="17">
    <source>
        <dbReference type="SAM" id="Phobius"/>
    </source>
</evidence>
<comment type="similarity">
    <text evidence="4">Belongs to the short-chain dehydrogenases/reductases (SDR) family.</text>
</comment>
<dbReference type="OrthoDB" id="10267115at2759"/>
<evidence type="ECO:0000313" key="19">
    <source>
        <dbReference type="Proteomes" id="UP000799537"/>
    </source>
</evidence>
<comment type="function">
    <text evidence="15">Catalyzes the reduction of 3'-oxosphinganine (3-ketodihydrosphingosine/KDS) to sphinganine (dihydrosphingosine/DHS), the second step of de novo sphingolipid biosynthesis.</text>
</comment>